<evidence type="ECO:0000313" key="4">
    <source>
        <dbReference type="EMBL" id="AJE42754.1"/>
    </source>
</evidence>
<dbReference type="NCBIfam" id="NF041528">
    <property type="entry name" value="strep_LAETG"/>
    <property type="match status" value="1"/>
</dbReference>
<protein>
    <submittedName>
        <fullName evidence="5">LPXTG cell wall anchor domain-containing protein</fullName>
    </submittedName>
    <submittedName>
        <fullName evidence="4">Membrane protein</fullName>
    </submittedName>
</protein>
<dbReference type="PROSITE" id="PS51257">
    <property type="entry name" value="PROKAR_LIPOPROTEIN"/>
    <property type="match status" value="1"/>
</dbReference>
<proteinExistence type="predicted"/>
<feature type="signal peptide" evidence="3">
    <location>
        <begin position="1"/>
        <end position="23"/>
    </location>
</feature>
<gene>
    <name evidence="5" type="ORF">CP978_24255</name>
    <name evidence="4" type="ORF">SNOD_23945</name>
</gene>
<evidence type="ECO:0000313" key="7">
    <source>
        <dbReference type="Proteomes" id="UP000325763"/>
    </source>
</evidence>
<dbReference type="NCBIfam" id="TIGR01167">
    <property type="entry name" value="LPXTG_anchor"/>
    <property type="match status" value="1"/>
</dbReference>
<feature type="transmembrane region" description="Helical" evidence="2">
    <location>
        <begin position="202"/>
        <end position="222"/>
    </location>
</feature>
<organism evidence="4 6">
    <name type="scientific">Streptomyces nodosus</name>
    <dbReference type="NCBI Taxonomy" id="40318"/>
    <lineage>
        <taxon>Bacteria</taxon>
        <taxon>Bacillati</taxon>
        <taxon>Actinomycetota</taxon>
        <taxon>Actinomycetes</taxon>
        <taxon>Kitasatosporales</taxon>
        <taxon>Streptomycetaceae</taxon>
        <taxon>Streptomyces</taxon>
    </lineage>
</organism>
<reference evidence="6" key="1">
    <citation type="submission" date="2014-09" db="EMBL/GenBank/DDBJ databases">
        <title>Sequence of the Streptomyces nodosus genome.</title>
        <authorList>
            <person name="Sweeney P."/>
            <person name="Stephens N."/>
            <person name="Murphy C."/>
            <person name="Caffrey P."/>
        </authorList>
    </citation>
    <scope>NUCLEOTIDE SEQUENCE [LARGE SCALE GENOMIC DNA]</scope>
    <source>
        <strain evidence="6">ATCC 14899</strain>
    </source>
</reference>
<dbReference type="Proteomes" id="UP000031526">
    <property type="component" value="Chromosome"/>
</dbReference>
<accession>A0A0B5DHS5</accession>
<keyword evidence="2" id="KW-0812">Transmembrane</keyword>
<dbReference type="HOGENOM" id="CLU_1199278_0_0_11"/>
<evidence type="ECO:0000313" key="5">
    <source>
        <dbReference type="EMBL" id="QEV41253.1"/>
    </source>
</evidence>
<evidence type="ECO:0000256" key="1">
    <source>
        <dbReference type="SAM" id="MobiDB-lite"/>
    </source>
</evidence>
<evidence type="ECO:0000256" key="3">
    <source>
        <dbReference type="SAM" id="SignalP"/>
    </source>
</evidence>
<feature type="chain" id="PRO_5044052765" evidence="3">
    <location>
        <begin position="24"/>
        <end position="230"/>
    </location>
</feature>
<dbReference type="KEGG" id="snq:CP978_24255"/>
<feature type="compositionally biased region" description="Polar residues" evidence="1">
    <location>
        <begin position="186"/>
        <end position="198"/>
    </location>
</feature>
<dbReference type="Proteomes" id="UP000325763">
    <property type="component" value="Chromosome"/>
</dbReference>
<sequence length="230" mass="22844">MRILGVASATAALALGTAGTALACNIKDFSAVASCDDNGKGVITVTDKDGSRQKATVSVFLSTDGSETKVDEKEVTGTREGATVTFSEDWAPGATYRIHVKAGKNLVDQDIKPNLTAPSKACASSEPAPEPSETTPSAPEETAPATVEPTASAPESSEAAEPSAEASESDSAAPAAGGENFPSPAAGTSNLAETGSSSSTPLIAGIAAVLVVVGGGAVFFGMRRRGASKA</sequence>
<reference evidence="4 6" key="2">
    <citation type="journal article" date="2016" name="Appl. Microbiol. Biotechnol.">
        <title>Exploiting the genome sequence of Streptomyces nodosus for enhanced antibiotic production.</title>
        <authorList>
            <person name="Sweeney P."/>
            <person name="Murphy C.D."/>
            <person name="Caffrey P."/>
        </authorList>
    </citation>
    <scope>NUCLEOTIDE SEQUENCE [LARGE SCALE GENOMIC DNA]</scope>
    <source>
        <strain evidence="4 6">ATCC 14899</strain>
    </source>
</reference>
<dbReference type="STRING" id="40318.SNOD_23945"/>
<evidence type="ECO:0000313" key="6">
    <source>
        <dbReference type="Proteomes" id="UP000031526"/>
    </source>
</evidence>
<name>A0A0B5DHS5_9ACTN</name>
<dbReference type="AlphaFoldDB" id="A0A0B5DHS5"/>
<keyword evidence="3" id="KW-0732">Signal</keyword>
<evidence type="ECO:0000256" key="2">
    <source>
        <dbReference type="SAM" id="Phobius"/>
    </source>
</evidence>
<feature type="compositionally biased region" description="Low complexity" evidence="1">
    <location>
        <begin position="117"/>
        <end position="176"/>
    </location>
</feature>
<keyword evidence="2" id="KW-0472">Membrane</keyword>
<reference evidence="5 7" key="3">
    <citation type="submission" date="2017-09" db="EMBL/GenBank/DDBJ databases">
        <title>Streptomyces genome completion.</title>
        <authorList>
            <person name="Lee N."/>
            <person name="Cho B.-K."/>
        </authorList>
    </citation>
    <scope>NUCLEOTIDE SEQUENCE [LARGE SCALE GENOMIC DNA]</scope>
    <source>
        <strain evidence="5 7">ATCC 14899</strain>
    </source>
</reference>
<dbReference type="EMBL" id="CP023747">
    <property type="protein sequence ID" value="QEV41253.1"/>
    <property type="molecule type" value="Genomic_DNA"/>
</dbReference>
<keyword evidence="2" id="KW-1133">Transmembrane helix</keyword>
<feature type="region of interest" description="Disordered" evidence="1">
    <location>
        <begin position="115"/>
        <end position="198"/>
    </location>
</feature>
<dbReference type="EMBL" id="CP009313">
    <property type="protein sequence ID" value="AJE42754.1"/>
    <property type="molecule type" value="Genomic_DNA"/>
</dbReference>
<keyword evidence="6" id="KW-1185">Reference proteome</keyword>
<dbReference type="OrthoDB" id="4336573at2"/>